<dbReference type="Proteomes" id="UP000326202">
    <property type="component" value="Chromosome"/>
</dbReference>
<accession>A0A5J6MK67</accession>
<reference evidence="1 2" key="1">
    <citation type="submission" date="2019-08" db="EMBL/GenBank/DDBJ databases">
        <title>Hyperibacter terrae gen. nov., sp. nov. and Hyperibacter viscosus sp. nov., two new members in the family Rhodospirillaceae isolated from the rhizosphere of Hypericum perforatum.</title>
        <authorList>
            <person name="Noviana Z."/>
        </authorList>
    </citation>
    <scope>NUCLEOTIDE SEQUENCE [LARGE SCALE GENOMIC DNA]</scope>
    <source>
        <strain evidence="1 2">R5913</strain>
    </source>
</reference>
<organism evidence="1 2">
    <name type="scientific">Hypericibacter terrae</name>
    <dbReference type="NCBI Taxonomy" id="2602015"/>
    <lineage>
        <taxon>Bacteria</taxon>
        <taxon>Pseudomonadati</taxon>
        <taxon>Pseudomonadota</taxon>
        <taxon>Alphaproteobacteria</taxon>
        <taxon>Rhodospirillales</taxon>
        <taxon>Dongiaceae</taxon>
        <taxon>Hypericibacter</taxon>
    </lineage>
</organism>
<dbReference type="EMBL" id="CP042906">
    <property type="protein sequence ID" value="QEX16895.1"/>
    <property type="molecule type" value="Genomic_DNA"/>
</dbReference>
<name>A0A5J6MK67_9PROT</name>
<dbReference type="KEGG" id="htq:FRZ44_21900"/>
<sequence length="120" mass="13150">MIEMRALAPVDDIVDAGRLEPHLPARKGLVLVAAVVMKQRHGLEKLRQVAGLVACDEGRTADREQPVAQKLLRRQPRIATAAIANRQIDAVGLEIGEVGARLDVHLDARMARHETAEARQ</sequence>
<protein>
    <submittedName>
        <fullName evidence="1">Uncharacterized protein</fullName>
    </submittedName>
</protein>
<evidence type="ECO:0000313" key="1">
    <source>
        <dbReference type="EMBL" id="QEX16895.1"/>
    </source>
</evidence>
<evidence type="ECO:0000313" key="2">
    <source>
        <dbReference type="Proteomes" id="UP000326202"/>
    </source>
</evidence>
<gene>
    <name evidence="1" type="ORF">FRZ44_21900</name>
</gene>
<keyword evidence="2" id="KW-1185">Reference proteome</keyword>
<dbReference type="AlphaFoldDB" id="A0A5J6MK67"/>
<proteinExistence type="predicted"/>